<dbReference type="PANTHER" id="PTHR32194">
    <property type="entry name" value="METALLOPROTEASE TLDD"/>
    <property type="match status" value="1"/>
</dbReference>
<evidence type="ECO:0000313" key="3">
    <source>
        <dbReference type="Proteomes" id="UP001153069"/>
    </source>
</evidence>
<reference evidence="2" key="1">
    <citation type="submission" date="2020-06" db="EMBL/GenBank/DDBJ databases">
        <authorList>
            <consortium name="Plant Systems Biology data submission"/>
        </authorList>
    </citation>
    <scope>NUCLEOTIDE SEQUENCE</scope>
    <source>
        <strain evidence="2">D6</strain>
    </source>
</reference>
<keyword evidence="3" id="KW-1185">Reference proteome</keyword>
<dbReference type="GO" id="GO:0005737">
    <property type="term" value="C:cytoplasm"/>
    <property type="evidence" value="ECO:0007669"/>
    <property type="project" value="TreeGrafter"/>
</dbReference>
<name>A0A9N8HD53_9STRA</name>
<dbReference type="GO" id="GO:0005839">
    <property type="term" value="C:proteasome core complex"/>
    <property type="evidence" value="ECO:0007669"/>
    <property type="project" value="InterPro"/>
</dbReference>
<evidence type="ECO:0000256" key="1">
    <source>
        <dbReference type="SAM" id="MobiDB-lite"/>
    </source>
</evidence>
<dbReference type="InterPro" id="IPR023333">
    <property type="entry name" value="Proteasome_suB-type"/>
</dbReference>
<accession>A0A9N8HD53</accession>
<dbReference type="AlphaFoldDB" id="A0A9N8HD53"/>
<dbReference type="InterPro" id="IPR029055">
    <property type="entry name" value="Ntn_hydrolases_N"/>
</dbReference>
<evidence type="ECO:0000313" key="2">
    <source>
        <dbReference type="EMBL" id="CAB9508000.1"/>
    </source>
</evidence>
<feature type="region of interest" description="Disordered" evidence="1">
    <location>
        <begin position="1"/>
        <end position="25"/>
    </location>
</feature>
<dbReference type="Pfam" id="PF00227">
    <property type="entry name" value="Proteasome"/>
    <property type="match status" value="1"/>
</dbReference>
<sequence>MTKNFTTDTALNAQESTSKMRLSTSRANKRRPLAWTLLIFLSFGTRSVRSQQDQNPLTMNGGSVLAMAGKDCVALAVDKRFASGAQMVNIAPRHVYVPSPELMVAFTGLEGDVQSLSHSLEKQVASKLGRGLGFMNENRQQRPVITPRAMASLTSHVLYNRRQAPYYVEPLIVGLTTTTKTCPDGATPFLCSMDCIGAKSISRAFVCAGAASDSIFGTAEALWKPDLEADELVEVCANAFLSALERDCLSGYGAMVYLIHRNGITEYDMASRND</sequence>
<protein>
    <submittedName>
        <fullName evidence="2">Proteasome subunit beta type-3</fullName>
    </submittedName>
</protein>
<proteinExistence type="predicted"/>
<dbReference type="PANTHER" id="PTHR32194:SF10">
    <property type="entry name" value="PROTEASOME SUBUNIT BETA TYPE-3"/>
    <property type="match status" value="1"/>
</dbReference>
<dbReference type="GO" id="GO:0051603">
    <property type="term" value="P:proteolysis involved in protein catabolic process"/>
    <property type="evidence" value="ECO:0007669"/>
    <property type="project" value="InterPro"/>
</dbReference>
<gene>
    <name evidence="2" type="ORF">SEMRO_328_G118640.1</name>
</gene>
<dbReference type="EMBL" id="CAICTM010000327">
    <property type="protein sequence ID" value="CAB9508000.1"/>
    <property type="molecule type" value="Genomic_DNA"/>
</dbReference>
<dbReference type="InterPro" id="IPR001353">
    <property type="entry name" value="Proteasome_sua/b"/>
</dbReference>
<dbReference type="Proteomes" id="UP001153069">
    <property type="component" value="Unassembled WGS sequence"/>
</dbReference>
<organism evidence="2 3">
    <name type="scientific">Seminavis robusta</name>
    <dbReference type="NCBI Taxonomy" id="568900"/>
    <lineage>
        <taxon>Eukaryota</taxon>
        <taxon>Sar</taxon>
        <taxon>Stramenopiles</taxon>
        <taxon>Ochrophyta</taxon>
        <taxon>Bacillariophyta</taxon>
        <taxon>Bacillariophyceae</taxon>
        <taxon>Bacillariophycidae</taxon>
        <taxon>Naviculales</taxon>
        <taxon>Naviculaceae</taxon>
        <taxon>Seminavis</taxon>
    </lineage>
</organism>
<comment type="caution">
    <text evidence="2">The sequence shown here is derived from an EMBL/GenBank/DDBJ whole genome shotgun (WGS) entry which is preliminary data.</text>
</comment>
<dbReference type="Gene3D" id="3.60.20.10">
    <property type="entry name" value="Glutamine Phosphoribosylpyrophosphate, subunit 1, domain 1"/>
    <property type="match status" value="1"/>
</dbReference>
<dbReference type="OrthoDB" id="204949at2759"/>
<dbReference type="SUPFAM" id="SSF56235">
    <property type="entry name" value="N-terminal nucleophile aminohydrolases (Ntn hydrolases)"/>
    <property type="match status" value="1"/>
</dbReference>
<keyword evidence="2" id="KW-0647">Proteasome</keyword>